<sequence length="61" mass="7139">MDKKAKFLQTYANLPLALRKEIIVVVDEEPLTWNAAKIEIENDTQKGKEILEKLFRLKILK</sequence>
<proteinExistence type="predicted"/>
<gene>
    <name evidence="1" type="ORF">S01H1_65081</name>
</gene>
<comment type="caution">
    <text evidence="1">The sequence shown here is derived from an EMBL/GenBank/DDBJ whole genome shotgun (WGS) entry which is preliminary data.</text>
</comment>
<accession>X0WUF7</accession>
<dbReference type="EMBL" id="BARS01042942">
    <property type="protein sequence ID" value="GAG34285.1"/>
    <property type="molecule type" value="Genomic_DNA"/>
</dbReference>
<name>X0WUF7_9ZZZZ</name>
<evidence type="ECO:0000313" key="1">
    <source>
        <dbReference type="EMBL" id="GAG34285.1"/>
    </source>
</evidence>
<protein>
    <submittedName>
        <fullName evidence="1">Uncharacterized protein</fullName>
    </submittedName>
</protein>
<dbReference type="AlphaFoldDB" id="X0WUF7"/>
<reference evidence="1" key="1">
    <citation type="journal article" date="2014" name="Front. Microbiol.">
        <title>High frequency of phylogenetically diverse reductive dehalogenase-homologous genes in deep subseafloor sedimentary metagenomes.</title>
        <authorList>
            <person name="Kawai M."/>
            <person name="Futagami T."/>
            <person name="Toyoda A."/>
            <person name="Takaki Y."/>
            <person name="Nishi S."/>
            <person name="Hori S."/>
            <person name="Arai W."/>
            <person name="Tsubouchi T."/>
            <person name="Morono Y."/>
            <person name="Uchiyama I."/>
            <person name="Ito T."/>
            <person name="Fujiyama A."/>
            <person name="Inagaki F."/>
            <person name="Takami H."/>
        </authorList>
    </citation>
    <scope>NUCLEOTIDE SEQUENCE</scope>
    <source>
        <strain evidence="1">Expedition CK06-06</strain>
    </source>
</reference>
<organism evidence="1">
    <name type="scientific">marine sediment metagenome</name>
    <dbReference type="NCBI Taxonomy" id="412755"/>
    <lineage>
        <taxon>unclassified sequences</taxon>
        <taxon>metagenomes</taxon>
        <taxon>ecological metagenomes</taxon>
    </lineage>
</organism>